<evidence type="ECO:0000313" key="3">
    <source>
        <dbReference type="Proteomes" id="UP000799766"/>
    </source>
</evidence>
<organism evidence="2 3">
    <name type="scientific">Lineolata rhizophorae</name>
    <dbReference type="NCBI Taxonomy" id="578093"/>
    <lineage>
        <taxon>Eukaryota</taxon>
        <taxon>Fungi</taxon>
        <taxon>Dikarya</taxon>
        <taxon>Ascomycota</taxon>
        <taxon>Pezizomycotina</taxon>
        <taxon>Dothideomycetes</taxon>
        <taxon>Dothideomycetes incertae sedis</taxon>
        <taxon>Lineolatales</taxon>
        <taxon>Lineolataceae</taxon>
        <taxon>Lineolata</taxon>
    </lineage>
</organism>
<name>A0A6A6NN27_9PEZI</name>
<sequence>MKRLTGQECDEVGLVPWSAKIRGPFSSAILRFLATAAGFAAVVPTVDRPAWLQFLLSRFLLLTIVRFYLWNGRAWGVAVAVGLMEVWWLVLSILFGLIFSFLLFLCVCIFPFFLVLLPSYSPSYSFFFSFASPFLL</sequence>
<reference evidence="2" key="1">
    <citation type="journal article" date="2020" name="Stud. Mycol.">
        <title>101 Dothideomycetes genomes: a test case for predicting lifestyles and emergence of pathogens.</title>
        <authorList>
            <person name="Haridas S."/>
            <person name="Albert R."/>
            <person name="Binder M."/>
            <person name="Bloem J."/>
            <person name="Labutti K."/>
            <person name="Salamov A."/>
            <person name="Andreopoulos B."/>
            <person name="Baker S."/>
            <person name="Barry K."/>
            <person name="Bills G."/>
            <person name="Bluhm B."/>
            <person name="Cannon C."/>
            <person name="Castanera R."/>
            <person name="Culley D."/>
            <person name="Daum C."/>
            <person name="Ezra D."/>
            <person name="Gonzalez J."/>
            <person name="Henrissat B."/>
            <person name="Kuo A."/>
            <person name="Liang C."/>
            <person name="Lipzen A."/>
            <person name="Lutzoni F."/>
            <person name="Magnuson J."/>
            <person name="Mondo S."/>
            <person name="Nolan M."/>
            <person name="Ohm R."/>
            <person name="Pangilinan J."/>
            <person name="Park H.-J."/>
            <person name="Ramirez L."/>
            <person name="Alfaro M."/>
            <person name="Sun H."/>
            <person name="Tritt A."/>
            <person name="Yoshinaga Y."/>
            <person name="Zwiers L.-H."/>
            <person name="Turgeon B."/>
            <person name="Goodwin S."/>
            <person name="Spatafora J."/>
            <person name="Crous P."/>
            <person name="Grigoriev I."/>
        </authorList>
    </citation>
    <scope>NUCLEOTIDE SEQUENCE</scope>
    <source>
        <strain evidence="2">ATCC 16933</strain>
    </source>
</reference>
<dbReference type="AlphaFoldDB" id="A0A6A6NN27"/>
<keyword evidence="1" id="KW-0812">Transmembrane</keyword>
<protein>
    <recommendedName>
        <fullName evidence="4">Transmembrane protein</fullName>
    </recommendedName>
</protein>
<evidence type="ECO:0008006" key="4">
    <source>
        <dbReference type="Google" id="ProtNLM"/>
    </source>
</evidence>
<keyword evidence="1" id="KW-0472">Membrane</keyword>
<evidence type="ECO:0000256" key="1">
    <source>
        <dbReference type="SAM" id="Phobius"/>
    </source>
</evidence>
<gene>
    <name evidence="2" type="ORF">BDY21DRAFT_142134</name>
</gene>
<feature type="transmembrane region" description="Helical" evidence="1">
    <location>
        <begin position="89"/>
        <end position="117"/>
    </location>
</feature>
<accession>A0A6A6NN27</accession>
<proteinExistence type="predicted"/>
<keyword evidence="3" id="KW-1185">Reference proteome</keyword>
<evidence type="ECO:0000313" key="2">
    <source>
        <dbReference type="EMBL" id="KAF2453155.1"/>
    </source>
</evidence>
<dbReference type="Proteomes" id="UP000799766">
    <property type="component" value="Unassembled WGS sequence"/>
</dbReference>
<feature type="transmembrane region" description="Helical" evidence="1">
    <location>
        <begin position="25"/>
        <end position="43"/>
    </location>
</feature>
<dbReference type="EMBL" id="MU001699">
    <property type="protein sequence ID" value="KAF2453155.1"/>
    <property type="molecule type" value="Genomic_DNA"/>
</dbReference>
<keyword evidence="1" id="KW-1133">Transmembrane helix</keyword>